<dbReference type="GO" id="GO:0032958">
    <property type="term" value="P:inositol phosphate biosynthetic process"/>
    <property type="evidence" value="ECO:0007669"/>
    <property type="project" value="InterPro"/>
</dbReference>
<dbReference type="GO" id="GO:0046854">
    <property type="term" value="P:phosphatidylinositol phosphate biosynthetic process"/>
    <property type="evidence" value="ECO:0007669"/>
    <property type="project" value="TreeGrafter"/>
</dbReference>
<evidence type="ECO:0000313" key="7">
    <source>
        <dbReference type="Proteomes" id="UP000031443"/>
    </source>
</evidence>
<dbReference type="EC" id="2.7.-.-" evidence="4"/>
<dbReference type="GO" id="GO:0005737">
    <property type="term" value="C:cytoplasm"/>
    <property type="evidence" value="ECO:0007669"/>
    <property type="project" value="TreeGrafter"/>
</dbReference>
<dbReference type="PANTHER" id="PTHR12400">
    <property type="entry name" value="INOSITOL POLYPHOSPHATE KINASE"/>
    <property type="match status" value="1"/>
</dbReference>
<organism evidence="6 7">
    <name type="scientific">Chelonia mydas</name>
    <name type="common">Green sea-turtle</name>
    <name type="synonym">Chelonia agassizi</name>
    <dbReference type="NCBI Taxonomy" id="8469"/>
    <lineage>
        <taxon>Eukaryota</taxon>
        <taxon>Metazoa</taxon>
        <taxon>Chordata</taxon>
        <taxon>Craniata</taxon>
        <taxon>Vertebrata</taxon>
        <taxon>Euteleostomi</taxon>
        <taxon>Archelosauria</taxon>
        <taxon>Testudinata</taxon>
        <taxon>Testudines</taxon>
        <taxon>Cryptodira</taxon>
        <taxon>Durocryptodira</taxon>
        <taxon>Americhelydia</taxon>
        <taxon>Chelonioidea</taxon>
        <taxon>Cheloniidae</taxon>
        <taxon>Chelonia</taxon>
    </lineage>
</organism>
<keyword evidence="7" id="KW-1185">Reference proteome</keyword>
<gene>
    <name evidence="6" type="ORF">UY3_18091</name>
</gene>
<evidence type="ECO:0000256" key="2">
    <source>
        <dbReference type="ARBA" id="ARBA00022679"/>
    </source>
</evidence>
<reference evidence="7" key="1">
    <citation type="journal article" date="2013" name="Nat. Genet.">
        <title>The draft genomes of soft-shell turtle and green sea turtle yield insights into the development and evolution of the turtle-specific body plan.</title>
        <authorList>
            <person name="Wang Z."/>
            <person name="Pascual-Anaya J."/>
            <person name="Zadissa A."/>
            <person name="Li W."/>
            <person name="Niimura Y."/>
            <person name="Huang Z."/>
            <person name="Li C."/>
            <person name="White S."/>
            <person name="Xiong Z."/>
            <person name="Fang D."/>
            <person name="Wang B."/>
            <person name="Ming Y."/>
            <person name="Chen Y."/>
            <person name="Zheng Y."/>
            <person name="Kuraku S."/>
            <person name="Pignatelli M."/>
            <person name="Herrero J."/>
            <person name="Beal K."/>
            <person name="Nozawa M."/>
            <person name="Li Q."/>
            <person name="Wang J."/>
            <person name="Zhang H."/>
            <person name="Yu L."/>
            <person name="Shigenobu S."/>
            <person name="Wang J."/>
            <person name="Liu J."/>
            <person name="Flicek P."/>
            <person name="Searle S."/>
            <person name="Wang J."/>
            <person name="Kuratani S."/>
            <person name="Yin Y."/>
            <person name="Aken B."/>
            <person name="Zhang G."/>
            <person name="Irie N."/>
        </authorList>
    </citation>
    <scope>NUCLEOTIDE SEQUENCE [LARGE SCALE GENOMIC DNA]</scope>
</reference>
<dbReference type="GO" id="GO:0000828">
    <property type="term" value="F:inositol hexakisphosphate kinase activity"/>
    <property type="evidence" value="ECO:0007669"/>
    <property type="project" value="TreeGrafter"/>
</dbReference>
<accession>M7AKC9</accession>
<evidence type="ECO:0000256" key="1">
    <source>
        <dbReference type="ARBA" id="ARBA00007374"/>
    </source>
</evidence>
<keyword evidence="3 4" id="KW-0418">Kinase</keyword>
<keyword evidence="2 4" id="KW-0808">Transferase</keyword>
<evidence type="ECO:0000256" key="4">
    <source>
        <dbReference type="RuleBase" id="RU363090"/>
    </source>
</evidence>
<dbReference type="Pfam" id="PF03770">
    <property type="entry name" value="IPK"/>
    <property type="match status" value="2"/>
</dbReference>
<dbReference type="Proteomes" id="UP000031443">
    <property type="component" value="Unassembled WGS sequence"/>
</dbReference>
<evidence type="ECO:0000256" key="3">
    <source>
        <dbReference type="ARBA" id="ARBA00022777"/>
    </source>
</evidence>
<name>M7AKC9_CHEMY</name>
<evidence type="ECO:0000256" key="5">
    <source>
        <dbReference type="SAM" id="MobiDB-lite"/>
    </source>
</evidence>
<sequence length="130" mass="14399">MRDSLRPHVPAYFGLVQRDGECYNQMEDLLAGFETPSLMDCKMGATYLGRLEELRAALEQSEVFRTHEVVGSSLLFVHDRTGLAKVWMIDFGKMVPLAGGQTLTHRPDMLQPRSELGPPAPRLPGPASMG</sequence>
<dbReference type="SUPFAM" id="SSF56104">
    <property type="entry name" value="SAICAR synthase-like"/>
    <property type="match status" value="1"/>
</dbReference>
<evidence type="ECO:0000313" key="6">
    <source>
        <dbReference type="EMBL" id="EMP24834.1"/>
    </source>
</evidence>
<dbReference type="GO" id="GO:0005634">
    <property type="term" value="C:nucleus"/>
    <property type="evidence" value="ECO:0007669"/>
    <property type="project" value="TreeGrafter"/>
</dbReference>
<feature type="region of interest" description="Disordered" evidence="5">
    <location>
        <begin position="106"/>
        <end position="130"/>
    </location>
</feature>
<protein>
    <recommendedName>
        <fullName evidence="4">Kinase</fullName>
        <ecNumber evidence="4">2.7.-.-</ecNumber>
    </recommendedName>
</protein>
<dbReference type="InterPro" id="IPR005522">
    <property type="entry name" value="IPK"/>
</dbReference>
<dbReference type="AlphaFoldDB" id="M7AKC9"/>
<comment type="similarity">
    <text evidence="1 4">Belongs to the inositol phosphokinase (IPK) family.</text>
</comment>
<dbReference type="PANTHER" id="PTHR12400:SF106">
    <property type="entry name" value="INOSITOL-TRISPHOSPHATE 3-KINASE C"/>
    <property type="match status" value="1"/>
</dbReference>
<dbReference type="EMBL" id="KB597546">
    <property type="protein sequence ID" value="EMP24834.1"/>
    <property type="molecule type" value="Genomic_DNA"/>
</dbReference>
<dbReference type="Gene3D" id="3.30.470.160">
    <property type="entry name" value="Inositol polyphosphate kinase"/>
    <property type="match status" value="2"/>
</dbReference>
<dbReference type="STRING" id="8469.M7AKC9"/>
<proteinExistence type="inferred from homology"/>
<dbReference type="InterPro" id="IPR038286">
    <property type="entry name" value="IPK_sf"/>
</dbReference>